<feature type="compositionally biased region" description="Polar residues" evidence="1">
    <location>
        <begin position="826"/>
        <end position="857"/>
    </location>
</feature>
<feature type="compositionally biased region" description="Polar residues" evidence="1">
    <location>
        <begin position="496"/>
        <end position="519"/>
    </location>
</feature>
<feature type="region of interest" description="Disordered" evidence="1">
    <location>
        <begin position="156"/>
        <end position="213"/>
    </location>
</feature>
<gene>
    <name evidence="2" type="ORF">PPACK8108_LOCUS21273</name>
</gene>
<dbReference type="Proteomes" id="UP001153365">
    <property type="component" value="Unassembled WGS sequence"/>
</dbReference>
<feature type="compositionally biased region" description="Polar residues" evidence="1">
    <location>
        <begin position="527"/>
        <end position="558"/>
    </location>
</feature>
<feature type="region of interest" description="Disordered" evidence="1">
    <location>
        <begin position="463"/>
        <end position="558"/>
    </location>
</feature>
<dbReference type="AlphaFoldDB" id="A0AAV0BJV3"/>
<keyword evidence="3" id="KW-1185">Reference proteome</keyword>
<evidence type="ECO:0000313" key="3">
    <source>
        <dbReference type="Proteomes" id="UP001153365"/>
    </source>
</evidence>
<accession>A0AAV0BJV3</accession>
<organism evidence="2 3">
    <name type="scientific">Phakopsora pachyrhizi</name>
    <name type="common">Asian soybean rust disease fungus</name>
    <dbReference type="NCBI Taxonomy" id="170000"/>
    <lineage>
        <taxon>Eukaryota</taxon>
        <taxon>Fungi</taxon>
        <taxon>Dikarya</taxon>
        <taxon>Basidiomycota</taxon>
        <taxon>Pucciniomycotina</taxon>
        <taxon>Pucciniomycetes</taxon>
        <taxon>Pucciniales</taxon>
        <taxon>Phakopsoraceae</taxon>
        <taxon>Phakopsora</taxon>
    </lineage>
</organism>
<sequence>MTGNPSFISNQSPLSEVCDHVLLAQSFASGSGGGQAPRLLPLTAEREEASLAALRNQLITEGKSIQALILDKYVNFCRNSQVKYSPLPITGIKACLYILKVFSEEPQPNLKEKLANAIEGWRKISDAIIGADMGSTESIWACKALRQLTGRDEHSSVVGGLNKRKLTHLSQGSEDHYSGDMANSLPARQRLRSSTVGTEQSDHPNHLGSDSISCQMASGLSSMARETSSTQLTVAGSNRSFAIGAAADLNVQGVVGAQPVTQNSVTSYQPRKSDDPYQNFAPKSHLPPTYASYSAPHRQGRPVDAIGPTLYNPLIPGSSQPQHVIASQKLICSSDQVNVPGGQAFPLCQIPPSRSVFGTAVRNSDKISSKSPIRTWERTIRSLDVAISGMLEKIKPKIWNPLNLNSIYTPQPYTPSFQWTPRNIAAPASYELPDGITTSLFHSESGISIITAAPSVTAQPLSERTIESKSSSVKNVSSEGSLLNTETEGQGAVKTSLDTDYSVNPTSRSSRNCSPTSEYPNPAPAITTLSKSASSQSEKYFSRKSGLSKSFRRSNTPTHFSSVRLESEAQRKKFVEAYNQLTGASTSCGASKGDCELASDMPSPALPSKTEKALSAKAQRPQATLPDTFSVNNITEEQKLFFVKTYNEVSAQGKARLEENMRKYNLWELLGPLVASKVPTDNVYTFSPLGSSQNLSKAPGILISNQTSQSNLTLNSTPTQTVKLNFNGEKRDRPGSLLPLIREMAIAMLKSEPLSTAVIMAAFGSLGFSDDVLIMSHLQSIANYSSGPTGLWHLCEKKAANSSQKVSTESSPSVGATKLLDDRTRSPSLLSTNSQSNAQQDAPVHSGNQSSQFSNIPSFSVSEPIESVKLKLTTEQHNAETIPSSKLSLPLSETLSEESLISRINPALFNETCASSNRTPLNTSASTIRPQNMSLCGSGKPIFLPGGKAKPPSTLGSKLVMMESEEQQSNTTPVWLKSSSQMLQGSYLKPQSALNYEIDIGKRKRNQTRQIKKSIKYCEPYKDDLPGFPDVNPSIQIKGTRAKILLRYPHDQQMAPIRTFYPLLLVEKSNS</sequence>
<evidence type="ECO:0000313" key="2">
    <source>
        <dbReference type="EMBL" id="CAH7686598.1"/>
    </source>
</evidence>
<reference evidence="2" key="1">
    <citation type="submission" date="2022-06" db="EMBL/GenBank/DDBJ databases">
        <authorList>
            <consortium name="SYNGENTA / RWTH Aachen University"/>
        </authorList>
    </citation>
    <scope>NUCLEOTIDE SEQUENCE</scope>
</reference>
<proteinExistence type="predicted"/>
<protein>
    <submittedName>
        <fullName evidence="2">Expressed protein</fullName>
    </submittedName>
</protein>
<name>A0AAV0BJV3_PHAPC</name>
<feature type="region of interest" description="Disordered" evidence="1">
    <location>
        <begin position="802"/>
        <end position="857"/>
    </location>
</feature>
<comment type="caution">
    <text evidence="2">The sequence shown here is derived from an EMBL/GenBank/DDBJ whole genome shotgun (WGS) entry which is preliminary data.</text>
</comment>
<dbReference type="EMBL" id="CALTRL010005803">
    <property type="protein sequence ID" value="CAH7686598.1"/>
    <property type="molecule type" value="Genomic_DNA"/>
</dbReference>
<feature type="compositionally biased region" description="Low complexity" evidence="1">
    <location>
        <begin position="468"/>
        <end position="481"/>
    </location>
</feature>
<feature type="compositionally biased region" description="Polar residues" evidence="1">
    <location>
        <begin position="802"/>
        <end position="814"/>
    </location>
</feature>
<evidence type="ECO:0000256" key="1">
    <source>
        <dbReference type="SAM" id="MobiDB-lite"/>
    </source>
</evidence>